<protein>
    <submittedName>
        <fullName evidence="2">3-isopropylmalate dehydrogenase</fullName>
    </submittedName>
</protein>
<evidence type="ECO:0000313" key="2">
    <source>
        <dbReference type="EMBL" id="HJH49920.1"/>
    </source>
</evidence>
<dbReference type="Proteomes" id="UP000813420">
    <property type="component" value="Unassembled WGS sequence"/>
</dbReference>
<keyword evidence="1" id="KW-0175">Coiled coil</keyword>
<evidence type="ECO:0000256" key="1">
    <source>
        <dbReference type="SAM" id="Coils"/>
    </source>
</evidence>
<gene>
    <name evidence="2" type="ORF">K8V39_06625</name>
</gene>
<name>A0A9D3AJ37_9FIRM</name>
<reference evidence="2" key="1">
    <citation type="journal article" date="2021" name="PeerJ">
        <title>Extensive microbial diversity within the chicken gut microbiome revealed by metagenomics and culture.</title>
        <authorList>
            <person name="Gilroy R."/>
            <person name="Ravi A."/>
            <person name="Getino M."/>
            <person name="Pursley I."/>
            <person name="Horton D.L."/>
            <person name="Alikhan N.F."/>
            <person name="Baker D."/>
            <person name="Gharbi K."/>
            <person name="Hall N."/>
            <person name="Watson M."/>
            <person name="Adriaenssens E.M."/>
            <person name="Foster-Nyarko E."/>
            <person name="Jarju S."/>
            <person name="Secka A."/>
            <person name="Antonio M."/>
            <person name="Oren A."/>
            <person name="Chaudhuri R.R."/>
            <person name="La Ragione R."/>
            <person name="Hildebrand F."/>
            <person name="Pallen M.J."/>
        </authorList>
    </citation>
    <scope>NUCLEOTIDE SEQUENCE</scope>
    <source>
        <strain evidence="2">USAMLcec4-12693</strain>
    </source>
</reference>
<proteinExistence type="predicted"/>
<organism evidence="2 3">
    <name type="scientific">Merdimonas faecis</name>
    <dbReference type="NCBI Taxonomy" id="1653435"/>
    <lineage>
        <taxon>Bacteria</taxon>
        <taxon>Bacillati</taxon>
        <taxon>Bacillota</taxon>
        <taxon>Clostridia</taxon>
        <taxon>Lachnospirales</taxon>
        <taxon>Lachnospiraceae</taxon>
        <taxon>Merdimonas</taxon>
    </lineage>
</organism>
<reference evidence="2" key="2">
    <citation type="submission" date="2021-09" db="EMBL/GenBank/DDBJ databases">
        <authorList>
            <person name="Gilroy R."/>
        </authorList>
    </citation>
    <scope>NUCLEOTIDE SEQUENCE</scope>
    <source>
        <strain evidence="2">USAMLcec4-12693</strain>
    </source>
</reference>
<accession>A0A9D3AJ37</accession>
<dbReference type="AlphaFoldDB" id="A0A9D3AJ37"/>
<comment type="caution">
    <text evidence="2">The sequence shown here is derived from an EMBL/GenBank/DDBJ whole genome shotgun (WGS) entry which is preliminary data.</text>
</comment>
<evidence type="ECO:0000313" key="3">
    <source>
        <dbReference type="Proteomes" id="UP000813420"/>
    </source>
</evidence>
<dbReference type="RefSeq" id="WP_270645074.1">
    <property type="nucleotide sequence ID" value="NZ_CALWFG010000021.1"/>
</dbReference>
<feature type="coiled-coil region" evidence="1">
    <location>
        <begin position="256"/>
        <end position="283"/>
    </location>
</feature>
<sequence>MTKRKTLRWHQAFYASLKIELQEDADCLEFLREHVIGSEPVRADLLVIKKKDDRVLQKRIGRMFRTYNVVEYKSPEDYLSVDDFYKGCAYVGLYKALTGSADQIKITEMTLTLACFHYPGKLLRHLKDVRGFQIREEDAGILRIIGTFVPIQILVTKELTKEENRWISSLSNRLEEGEQLANLLKEYETHKSDPLYRVAMDVIVRANWRKVKEVQSEMAVVCDALMELMEDELKQEYDKGFMDGIKAFVRGSHKLRASQNDTIAQLIEQYSMEEEEARKAVEEYWNS</sequence>
<dbReference type="EMBL" id="DYXE01000057">
    <property type="protein sequence ID" value="HJH49920.1"/>
    <property type="molecule type" value="Genomic_DNA"/>
</dbReference>